<accession>A0A645HF32</accession>
<dbReference type="EMBL" id="VSSQ01091418">
    <property type="protein sequence ID" value="MPN36982.1"/>
    <property type="molecule type" value="Genomic_DNA"/>
</dbReference>
<name>A0A645HF32_9ZZZZ</name>
<gene>
    <name evidence="1" type="ORF">SDC9_184494</name>
</gene>
<dbReference type="AlphaFoldDB" id="A0A645HF32"/>
<protein>
    <submittedName>
        <fullName evidence="1">Uncharacterized protein</fullName>
    </submittedName>
</protein>
<sequence length="58" mass="6046">MGKSPSCNAYLERLAHGQRYVRLAQHGGGGGTRARPGGRVVCGRTLLYAYDALGALAA</sequence>
<evidence type="ECO:0000313" key="1">
    <source>
        <dbReference type="EMBL" id="MPN36982.1"/>
    </source>
</evidence>
<proteinExistence type="predicted"/>
<comment type="caution">
    <text evidence="1">The sequence shown here is derived from an EMBL/GenBank/DDBJ whole genome shotgun (WGS) entry which is preliminary data.</text>
</comment>
<organism evidence="1">
    <name type="scientific">bioreactor metagenome</name>
    <dbReference type="NCBI Taxonomy" id="1076179"/>
    <lineage>
        <taxon>unclassified sequences</taxon>
        <taxon>metagenomes</taxon>
        <taxon>ecological metagenomes</taxon>
    </lineage>
</organism>
<reference evidence="1" key="1">
    <citation type="submission" date="2019-08" db="EMBL/GenBank/DDBJ databases">
        <authorList>
            <person name="Kucharzyk K."/>
            <person name="Murdoch R.W."/>
            <person name="Higgins S."/>
            <person name="Loffler F."/>
        </authorList>
    </citation>
    <scope>NUCLEOTIDE SEQUENCE</scope>
</reference>